<evidence type="ECO:0000313" key="11">
    <source>
        <dbReference type="EMBL" id="PTL38413.1"/>
    </source>
</evidence>
<evidence type="ECO:0000256" key="1">
    <source>
        <dbReference type="ARBA" id="ARBA00004141"/>
    </source>
</evidence>
<proteinExistence type="predicted"/>
<evidence type="ECO:0000256" key="4">
    <source>
        <dbReference type="ARBA" id="ARBA00022989"/>
    </source>
</evidence>
<evidence type="ECO:0000259" key="10">
    <source>
        <dbReference type="Pfam" id="PF07885"/>
    </source>
</evidence>
<evidence type="ECO:0000256" key="5">
    <source>
        <dbReference type="ARBA" id="ARBA00023065"/>
    </source>
</evidence>
<keyword evidence="4 9" id="KW-1133">Transmembrane helix</keyword>
<feature type="domain" description="Potassium channel" evidence="10">
    <location>
        <begin position="118"/>
        <end position="186"/>
    </location>
</feature>
<evidence type="ECO:0000256" key="3">
    <source>
        <dbReference type="ARBA" id="ARBA00022692"/>
    </source>
</evidence>
<evidence type="ECO:0000256" key="6">
    <source>
        <dbReference type="ARBA" id="ARBA00023136"/>
    </source>
</evidence>
<feature type="transmembrane region" description="Helical" evidence="9">
    <location>
        <begin position="32"/>
        <end position="51"/>
    </location>
</feature>
<feature type="transmembrane region" description="Helical" evidence="9">
    <location>
        <begin position="165"/>
        <end position="189"/>
    </location>
</feature>
<comment type="subcellular location">
    <subcellularLocation>
        <location evidence="1">Membrane</location>
        <topology evidence="1">Multi-pass membrane protein</topology>
    </subcellularLocation>
</comment>
<dbReference type="PRINTS" id="PR00169">
    <property type="entry name" value="KCHANNEL"/>
</dbReference>
<feature type="compositionally biased region" description="Basic and acidic residues" evidence="8">
    <location>
        <begin position="232"/>
        <end position="241"/>
    </location>
</feature>
<keyword evidence="7" id="KW-0407">Ion channel</keyword>
<dbReference type="GO" id="GO:0008076">
    <property type="term" value="C:voltage-gated potassium channel complex"/>
    <property type="evidence" value="ECO:0007669"/>
    <property type="project" value="InterPro"/>
</dbReference>
<dbReference type="InterPro" id="IPR027359">
    <property type="entry name" value="Volt_channel_dom_sf"/>
</dbReference>
<dbReference type="GO" id="GO:0005249">
    <property type="term" value="F:voltage-gated potassium channel activity"/>
    <property type="evidence" value="ECO:0007669"/>
    <property type="project" value="InterPro"/>
</dbReference>
<dbReference type="Pfam" id="PF07885">
    <property type="entry name" value="Ion_trans_2"/>
    <property type="match status" value="1"/>
</dbReference>
<feature type="transmembrane region" description="Helical" evidence="9">
    <location>
        <begin position="108"/>
        <end position="128"/>
    </location>
</feature>
<evidence type="ECO:0000256" key="9">
    <source>
        <dbReference type="SAM" id="Phobius"/>
    </source>
</evidence>
<dbReference type="InterPro" id="IPR028325">
    <property type="entry name" value="VG_K_chnl"/>
</dbReference>
<feature type="compositionally biased region" description="Polar residues" evidence="8">
    <location>
        <begin position="242"/>
        <end position="253"/>
    </location>
</feature>
<dbReference type="PANTHER" id="PTHR11537:SF254">
    <property type="entry name" value="POTASSIUM VOLTAGE-GATED CHANNEL PROTEIN SHAB"/>
    <property type="match status" value="1"/>
</dbReference>
<name>A0A2T4U4T6_9BACI</name>
<reference evidence="11 12" key="1">
    <citation type="submission" date="2018-03" db="EMBL/GenBank/DDBJ databases">
        <title>Alkalicoccus saliphilus sp. nov., isolated from a mineral pool.</title>
        <authorList>
            <person name="Zhao B."/>
        </authorList>
    </citation>
    <scope>NUCLEOTIDE SEQUENCE [LARGE SCALE GENOMIC DNA]</scope>
    <source>
        <strain evidence="11 12">6AG</strain>
    </source>
</reference>
<keyword evidence="2" id="KW-0813">Transport</keyword>
<dbReference type="Gene3D" id="1.10.287.70">
    <property type="match status" value="1"/>
</dbReference>
<dbReference type="SUPFAM" id="SSF81324">
    <property type="entry name" value="Voltage-gated potassium channels"/>
    <property type="match status" value="1"/>
</dbReference>
<comment type="caution">
    <text evidence="11">The sequence shown here is derived from an EMBL/GenBank/DDBJ whole genome shotgun (WGS) entry which is preliminary data.</text>
</comment>
<keyword evidence="3 9" id="KW-0812">Transmembrane</keyword>
<organism evidence="11 12">
    <name type="scientific">Alkalicoccus saliphilus</name>
    <dbReference type="NCBI Taxonomy" id="200989"/>
    <lineage>
        <taxon>Bacteria</taxon>
        <taxon>Bacillati</taxon>
        <taxon>Bacillota</taxon>
        <taxon>Bacilli</taxon>
        <taxon>Bacillales</taxon>
        <taxon>Bacillaceae</taxon>
        <taxon>Alkalicoccus</taxon>
    </lineage>
</organism>
<feature type="transmembrane region" description="Helical" evidence="9">
    <location>
        <begin position="140"/>
        <end position="158"/>
    </location>
</feature>
<dbReference type="RefSeq" id="WP_107585405.1">
    <property type="nucleotide sequence ID" value="NZ_PZJJ01000019.1"/>
</dbReference>
<dbReference type="PANTHER" id="PTHR11537">
    <property type="entry name" value="VOLTAGE-GATED POTASSIUM CHANNEL"/>
    <property type="match status" value="1"/>
</dbReference>
<dbReference type="AlphaFoldDB" id="A0A2T4U4T6"/>
<protein>
    <submittedName>
        <fullName evidence="11">Ion transporter</fullName>
    </submittedName>
</protein>
<evidence type="ECO:0000256" key="7">
    <source>
        <dbReference type="ARBA" id="ARBA00023303"/>
    </source>
</evidence>
<keyword evidence="6 9" id="KW-0472">Membrane</keyword>
<dbReference type="GO" id="GO:0001508">
    <property type="term" value="P:action potential"/>
    <property type="evidence" value="ECO:0007669"/>
    <property type="project" value="TreeGrafter"/>
</dbReference>
<gene>
    <name evidence="11" type="ORF">C6Y45_11690</name>
</gene>
<dbReference type="Gene3D" id="1.20.120.350">
    <property type="entry name" value="Voltage-gated potassium channels. Chain C"/>
    <property type="match status" value="1"/>
</dbReference>
<evidence type="ECO:0000256" key="2">
    <source>
        <dbReference type="ARBA" id="ARBA00022448"/>
    </source>
</evidence>
<dbReference type="InterPro" id="IPR013099">
    <property type="entry name" value="K_chnl_dom"/>
</dbReference>
<evidence type="ECO:0000313" key="12">
    <source>
        <dbReference type="Proteomes" id="UP000240509"/>
    </source>
</evidence>
<feature type="region of interest" description="Disordered" evidence="8">
    <location>
        <begin position="232"/>
        <end position="253"/>
    </location>
</feature>
<dbReference type="Proteomes" id="UP000240509">
    <property type="component" value="Unassembled WGS sequence"/>
</dbReference>
<keyword evidence="5" id="KW-0406">Ion transport</keyword>
<keyword evidence="12" id="KW-1185">Reference proteome</keyword>
<dbReference type="EMBL" id="PZJJ01000019">
    <property type="protein sequence ID" value="PTL38413.1"/>
    <property type="molecule type" value="Genomic_DNA"/>
</dbReference>
<feature type="transmembrane region" description="Helical" evidence="9">
    <location>
        <begin position="7"/>
        <end position="26"/>
    </location>
</feature>
<sequence>MKQKVLIIYESILMVLIFWSASTVFYESDLAFLDHTVWIILLTDVLTRFFLVKDKINFIKRNPFDFIAAIPLDPTFQFARLVRLFRIIHFLRLLKDTSFYSILHTNGLIKTLAAVGILIFLSAIPITYLENDVETFMDGIWWAVVTATTVGYGDIAPVTTAGRAIAMVLMIFGIGLIGMVTGSIATHFLEKKDGRITNDTVKFLRTQLKHYETLTPHEYDRLLYMLQSLKEEQGAEKKNPSEKPQSATRPPLS</sequence>
<dbReference type="OrthoDB" id="9785285at2"/>
<accession>A0A2T4U4T6</accession>
<evidence type="ECO:0000256" key="8">
    <source>
        <dbReference type="SAM" id="MobiDB-lite"/>
    </source>
</evidence>